<evidence type="ECO:0000313" key="4">
    <source>
        <dbReference type="EMBL" id="TBX52321.1"/>
    </source>
</evidence>
<evidence type="ECO:0000313" key="2">
    <source>
        <dbReference type="EMBL" id="AYJ37567.1"/>
    </source>
</evidence>
<name>A0A098R9H5_9LACO</name>
<reference evidence="4 7" key="3">
    <citation type="submission" date="2019-01" db="EMBL/GenBank/DDBJ databases">
        <title>Draft genome sequence of Lactobacillus paraplantarum OSY-TC318, a Producer of the novel lantibiotic Paraplantaracin TC318.</title>
        <authorList>
            <person name="Hussein W.E."/>
            <person name="Huang E."/>
            <person name="Yousef A.E."/>
        </authorList>
    </citation>
    <scope>NUCLEOTIDE SEQUENCE [LARGE SCALE GENOMIC DNA]</scope>
    <source>
        <strain evidence="4 7">OSY-TC318</strain>
    </source>
</reference>
<keyword evidence="1" id="KW-0812">Transmembrane</keyword>
<dbReference type="eggNOG" id="ENOG5030AKP">
    <property type="taxonomic scope" value="Bacteria"/>
</dbReference>
<organism evidence="4 7">
    <name type="scientific">Lactiplantibacillus paraplantarum</name>
    <dbReference type="NCBI Taxonomy" id="60520"/>
    <lineage>
        <taxon>Bacteria</taxon>
        <taxon>Bacillati</taxon>
        <taxon>Bacillota</taxon>
        <taxon>Bacilli</taxon>
        <taxon>Lactobacillales</taxon>
        <taxon>Lactobacillaceae</taxon>
        <taxon>Lactiplantibacillus</taxon>
    </lineage>
</organism>
<evidence type="ECO:0000313" key="7">
    <source>
        <dbReference type="Proteomes" id="UP000292648"/>
    </source>
</evidence>
<reference evidence="3 5" key="1">
    <citation type="submission" date="2017-04" db="EMBL/GenBank/DDBJ databases">
        <title>In vitro and in silico characterization of Lactobacillus paraplantarum D2-1, a starter culture for soymilk fermentation.</title>
        <authorList>
            <person name="Endo A."/>
            <person name="Sasaki F."/>
            <person name="Maeno S."/>
            <person name="Kanesaki Y."/>
            <person name="Kubota E."/>
            <person name="Torres G.A."/>
            <person name="Tomita S."/>
            <person name="Nakagawa J."/>
        </authorList>
    </citation>
    <scope>NUCLEOTIDE SEQUENCE [LARGE SCALE GENOMIC DNA]</scope>
    <source>
        <strain evidence="3 5">D2-1</strain>
    </source>
</reference>
<dbReference type="Proteomes" id="UP000292648">
    <property type="component" value="Unassembled WGS sequence"/>
</dbReference>
<dbReference type="EMBL" id="BDOR01000005">
    <property type="protein sequence ID" value="GBF01733.1"/>
    <property type="molecule type" value="Genomic_DNA"/>
</dbReference>
<evidence type="ECO:0000313" key="6">
    <source>
        <dbReference type="Proteomes" id="UP000277896"/>
    </source>
</evidence>
<dbReference type="EMBL" id="CP032744">
    <property type="protein sequence ID" value="AYJ37567.1"/>
    <property type="molecule type" value="Genomic_DNA"/>
</dbReference>
<sequence>MIKRWGKAETGMLITAIVLLMVIFTFFEITASLTVSVIAFPISLIVLMAIMEYAATELRRK</sequence>
<keyword evidence="1" id="KW-0472">Membrane</keyword>
<accession>A0A098R9H5</accession>
<keyword evidence="5" id="KW-1185">Reference proteome</keyword>
<dbReference type="AlphaFoldDB" id="A0A098R9H5"/>
<protein>
    <submittedName>
        <fullName evidence="4">Uncharacterized protein</fullName>
    </submittedName>
</protein>
<reference evidence="2 6" key="2">
    <citation type="submission" date="2018-10" db="EMBL/GenBank/DDBJ databases">
        <title>Genome seuquencing of Lactobacillus species.</title>
        <authorList>
            <person name="Baek C."/>
            <person name="Yi H."/>
        </authorList>
    </citation>
    <scope>NUCLEOTIDE SEQUENCE [LARGE SCALE GENOMIC DNA]</scope>
    <source>
        <strain evidence="2 6">DSM 10667</strain>
    </source>
</reference>
<dbReference type="KEGG" id="lpx:ASU28_03765"/>
<evidence type="ECO:0000313" key="5">
    <source>
        <dbReference type="Proteomes" id="UP000236162"/>
    </source>
</evidence>
<dbReference type="EMBL" id="SEHH01000011">
    <property type="protein sequence ID" value="TBX52321.1"/>
    <property type="molecule type" value="Genomic_DNA"/>
</dbReference>
<feature type="transmembrane region" description="Helical" evidence="1">
    <location>
        <begin position="12"/>
        <end position="31"/>
    </location>
</feature>
<proteinExistence type="predicted"/>
<dbReference type="HOGENOM" id="CLU_2916764_0_0_9"/>
<evidence type="ECO:0000256" key="1">
    <source>
        <dbReference type="SAM" id="Phobius"/>
    </source>
</evidence>
<feature type="transmembrane region" description="Helical" evidence="1">
    <location>
        <begin position="37"/>
        <end position="55"/>
    </location>
</feature>
<gene>
    <name evidence="4" type="ORF">EUZ87_01520</name>
    <name evidence="2" type="ORF">LP667_01395</name>
    <name evidence="3" type="ORF">LPPLD21_01265</name>
</gene>
<evidence type="ECO:0000313" key="3">
    <source>
        <dbReference type="EMBL" id="GBF01733.1"/>
    </source>
</evidence>
<dbReference type="Proteomes" id="UP000277896">
    <property type="component" value="Chromosome"/>
</dbReference>
<dbReference type="Proteomes" id="UP000236162">
    <property type="component" value="Unassembled WGS sequence"/>
</dbReference>
<dbReference type="GeneID" id="79806150"/>
<dbReference type="RefSeq" id="WP_021731978.1">
    <property type="nucleotide sequence ID" value="NZ_AVAI01000131.1"/>
</dbReference>
<keyword evidence="1" id="KW-1133">Transmembrane helix</keyword>